<organism evidence="1">
    <name type="scientific">Candidatus Kentrum sp. LPFa</name>
    <dbReference type="NCBI Taxonomy" id="2126335"/>
    <lineage>
        <taxon>Bacteria</taxon>
        <taxon>Pseudomonadati</taxon>
        <taxon>Pseudomonadota</taxon>
        <taxon>Gammaproteobacteria</taxon>
        <taxon>Candidatus Kentrum</taxon>
    </lineage>
</organism>
<gene>
    <name evidence="1" type="ORF">BECKLPF1236A_GA0070988_100627</name>
    <name evidence="2" type="ORF">BECKLPF1236C_GA0070990_100549</name>
</gene>
<accession>A0A450W4I8</accession>
<dbReference type="EMBL" id="CAADFM010000062">
    <property type="protein sequence ID" value="VFK11955.1"/>
    <property type="molecule type" value="Genomic_DNA"/>
</dbReference>
<evidence type="ECO:0000313" key="2">
    <source>
        <dbReference type="EMBL" id="VFK27870.1"/>
    </source>
</evidence>
<sequence>MWNPDLLPDAEFGWQTMRGSGDSPVLAVLFKMVALGERPEWEEDGENWQAVLDRIAESARVHGDRLGKIYTDTFIRAVGEYEILIIKRNEQRHWTRSSALEDADTTILRAMIRQEEQVR</sequence>
<protein>
    <submittedName>
        <fullName evidence="1">Uncharacterized protein</fullName>
    </submittedName>
</protein>
<proteinExistence type="predicted"/>
<reference evidence="1" key="1">
    <citation type="submission" date="2019-02" db="EMBL/GenBank/DDBJ databases">
        <authorList>
            <person name="Gruber-Vodicka R. H."/>
            <person name="Seah K. B. B."/>
        </authorList>
    </citation>
    <scope>NUCLEOTIDE SEQUENCE</scope>
    <source>
        <strain evidence="1">BECK_S312</strain>
        <strain evidence="2">BECK_S426</strain>
    </source>
</reference>
<dbReference type="EMBL" id="CAADFP010000054">
    <property type="protein sequence ID" value="VFK27870.1"/>
    <property type="molecule type" value="Genomic_DNA"/>
</dbReference>
<name>A0A450W4I8_9GAMM</name>
<evidence type="ECO:0000313" key="1">
    <source>
        <dbReference type="EMBL" id="VFK11955.1"/>
    </source>
</evidence>
<dbReference type="AlphaFoldDB" id="A0A450W4I8"/>